<name>A0ABT7V4W7_9ACTN</name>
<keyword evidence="2" id="KW-1185">Reference proteome</keyword>
<dbReference type="GO" id="GO:0005524">
    <property type="term" value="F:ATP binding"/>
    <property type="evidence" value="ECO:0007669"/>
    <property type="project" value="UniProtKB-KW"/>
</dbReference>
<evidence type="ECO:0000313" key="2">
    <source>
        <dbReference type="Proteomes" id="UP001529256"/>
    </source>
</evidence>
<accession>A0ABT7V4W7</accession>
<proteinExistence type="predicted"/>
<reference evidence="1" key="2">
    <citation type="submission" date="2023-06" db="EMBL/GenBank/DDBJ databases">
        <authorList>
            <person name="Zeman M."/>
            <person name="Kubasova T."/>
            <person name="Jahodarova E."/>
            <person name="Nykrynova M."/>
            <person name="Rychlik I."/>
        </authorList>
    </citation>
    <scope>NUCLEOTIDE SEQUENCE</scope>
    <source>
        <strain evidence="1">153_Feed</strain>
    </source>
</reference>
<dbReference type="Pfam" id="PF13589">
    <property type="entry name" value="HATPase_c_3"/>
    <property type="match status" value="1"/>
</dbReference>
<gene>
    <name evidence="1" type="ORF">QUW25_04930</name>
</gene>
<dbReference type="RefSeq" id="WP_289511104.1">
    <property type="nucleotide sequence ID" value="NZ_JAUDEA010000005.1"/>
</dbReference>
<sequence length="363" mass="40062">MADLAGDLVSFVSSMGGERALRVEESLGEGYVRLRVSEAERRQAKHDIRCVEDAVIEMLRNARDAGARRIYVATSREGTVRTTTMLDDGSGIPQDMQERVFEARVTSKLDSIHMDRWGVHGRGMALFSIKENSLSSEVVSSAPGKGAAIRVVTDSERLPERADQSTWPVLSDEEPDSSSCLRGPHNIIRTCCEFALEERSTCEVYVGSSAEIVATARARTNLGLDASELLFMDSLDELPVTGRLAAAADASDLCEQARLLGLEMSERTAHRIIVGQIRPLRSVLSRLLRQGDKKTRAEGHEVDLLKDRRGLRLSRSDLEEFSSAVERDFGVLADRYYLALSSAPKVRVGRGRITVTLELEEPD</sequence>
<dbReference type="Proteomes" id="UP001529256">
    <property type="component" value="Unassembled WGS sequence"/>
</dbReference>
<dbReference type="SUPFAM" id="SSF55874">
    <property type="entry name" value="ATPase domain of HSP90 chaperone/DNA topoisomerase II/histidine kinase"/>
    <property type="match status" value="1"/>
</dbReference>
<dbReference type="InterPro" id="IPR036890">
    <property type="entry name" value="HATPase_C_sf"/>
</dbReference>
<organism evidence="1 2">
    <name type="scientific">Thermophilibacter provencensis</name>
    <dbReference type="NCBI Taxonomy" id="1852386"/>
    <lineage>
        <taxon>Bacteria</taxon>
        <taxon>Bacillati</taxon>
        <taxon>Actinomycetota</taxon>
        <taxon>Coriobacteriia</taxon>
        <taxon>Coriobacteriales</taxon>
        <taxon>Atopobiaceae</taxon>
        <taxon>Thermophilibacter</taxon>
    </lineage>
</organism>
<dbReference type="EMBL" id="JAUDEA010000005">
    <property type="protein sequence ID" value="MDM8271014.1"/>
    <property type="molecule type" value="Genomic_DNA"/>
</dbReference>
<comment type="caution">
    <text evidence="1">The sequence shown here is derived from an EMBL/GenBank/DDBJ whole genome shotgun (WGS) entry which is preliminary data.</text>
</comment>
<evidence type="ECO:0000313" key="1">
    <source>
        <dbReference type="EMBL" id="MDM8271014.1"/>
    </source>
</evidence>
<protein>
    <submittedName>
        <fullName evidence="1">ATP-binding protein</fullName>
    </submittedName>
</protein>
<dbReference type="Gene3D" id="3.30.565.10">
    <property type="entry name" value="Histidine kinase-like ATPase, C-terminal domain"/>
    <property type="match status" value="1"/>
</dbReference>
<keyword evidence="1" id="KW-0547">Nucleotide-binding</keyword>
<keyword evidence="1" id="KW-0067">ATP-binding</keyword>
<reference evidence="1" key="1">
    <citation type="submission" date="2023-06" db="EMBL/GenBank/DDBJ databases">
        <title>Identification and characterization of horizontal gene transfer across gut microbiota members of farm animals based on homology search.</title>
        <authorList>
            <person name="Schwarzerova J."/>
            <person name="Nykrynova M."/>
            <person name="Jureckova K."/>
            <person name="Cejkova D."/>
            <person name="Rychlik I."/>
        </authorList>
    </citation>
    <scope>NUCLEOTIDE SEQUENCE</scope>
    <source>
        <strain evidence="1">153_Feed</strain>
    </source>
</reference>